<evidence type="ECO:0000313" key="3">
    <source>
        <dbReference type="Proteomes" id="UP000789342"/>
    </source>
</evidence>
<dbReference type="AlphaFoldDB" id="A0A9N9E9C3"/>
<comment type="caution">
    <text evidence="2">The sequence shown here is derived from an EMBL/GenBank/DDBJ whole genome shotgun (WGS) entry which is preliminary data.</text>
</comment>
<protein>
    <submittedName>
        <fullName evidence="2">11080_t:CDS:1</fullName>
    </submittedName>
</protein>
<sequence>MSTHHSPPQNKNQELYSMWCSKFDLARYRLLSIKRQEGREEVKRRGIVIDREISLETYLGFCDKEPRISVKYRLADGTIEAYEMPVDLHAVVQAKLIGIVDNWNDQLQVFGELDIIVGSRMVYRPDISIRPRNRQRPQASQAVNSSGHPYPTLVVEIGNTESVRSLHDLVIGYFSPRNTIQIYFAIKLFPPRRDNSVALLALLYLRNNPNPTITVIAKSFGTAPLHISTQNYLQNTANVPVNTITGVGYGGVPCDGANLQDYQIAIPTILLFNGVPGGVPNGVPANFNIDLWRLQDAILNLD</sequence>
<gene>
    <name evidence="2" type="ORF">AMORRO_LOCUS10798</name>
</gene>
<evidence type="ECO:0000259" key="1">
    <source>
        <dbReference type="Pfam" id="PF05685"/>
    </source>
</evidence>
<accession>A0A9N9E9C3</accession>
<organism evidence="2 3">
    <name type="scientific">Acaulospora morrowiae</name>
    <dbReference type="NCBI Taxonomy" id="94023"/>
    <lineage>
        <taxon>Eukaryota</taxon>
        <taxon>Fungi</taxon>
        <taxon>Fungi incertae sedis</taxon>
        <taxon>Mucoromycota</taxon>
        <taxon>Glomeromycotina</taxon>
        <taxon>Glomeromycetes</taxon>
        <taxon>Diversisporales</taxon>
        <taxon>Acaulosporaceae</taxon>
        <taxon>Acaulospora</taxon>
    </lineage>
</organism>
<dbReference type="EMBL" id="CAJVPV010012481">
    <property type="protein sequence ID" value="CAG8670423.1"/>
    <property type="molecule type" value="Genomic_DNA"/>
</dbReference>
<dbReference type="InterPro" id="IPR008538">
    <property type="entry name" value="Uma2"/>
</dbReference>
<proteinExistence type="predicted"/>
<dbReference type="OrthoDB" id="2307807at2759"/>
<name>A0A9N9E9C3_9GLOM</name>
<feature type="domain" description="Putative restriction endonuclease" evidence="1">
    <location>
        <begin position="69"/>
        <end position="174"/>
    </location>
</feature>
<dbReference type="GO" id="GO:0006302">
    <property type="term" value="P:double-strand break repair"/>
    <property type="evidence" value="ECO:0007669"/>
    <property type="project" value="UniProtKB-ARBA"/>
</dbReference>
<dbReference type="Proteomes" id="UP000789342">
    <property type="component" value="Unassembled WGS sequence"/>
</dbReference>
<dbReference type="InterPro" id="IPR012296">
    <property type="entry name" value="Nuclease_put_TT1808"/>
</dbReference>
<dbReference type="InterPro" id="IPR011335">
    <property type="entry name" value="Restrct_endonuc-II-like"/>
</dbReference>
<dbReference type="SUPFAM" id="SSF52980">
    <property type="entry name" value="Restriction endonuclease-like"/>
    <property type="match status" value="1"/>
</dbReference>
<evidence type="ECO:0000313" key="2">
    <source>
        <dbReference type="EMBL" id="CAG8670423.1"/>
    </source>
</evidence>
<dbReference type="Pfam" id="PF05685">
    <property type="entry name" value="Uma2"/>
    <property type="match status" value="1"/>
</dbReference>
<reference evidence="2" key="1">
    <citation type="submission" date="2021-06" db="EMBL/GenBank/DDBJ databases">
        <authorList>
            <person name="Kallberg Y."/>
            <person name="Tangrot J."/>
            <person name="Rosling A."/>
        </authorList>
    </citation>
    <scope>NUCLEOTIDE SEQUENCE</scope>
    <source>
        <strain evidence="2">CL551</strain>
    </source>
</reference>
<keyword evidence="3" id="KW-1185">Reference proteome</keyword>
<dbReference type="Gene3D" id="3.90.1570.10">
    <property type="entry name" value="tt1808, chain A"/>
    <property type="match status" value="1"/>
</dbReference>